<gene>
    <name evidence="1" type="ORF">BAUCODRAFT_561561</name>
</gene>
<protein>
    <submittedName>
        <fullName evidence="1">Uncharacterized protein</fullName>
    </submittedName>
</protein>
<accession>M2MTD0</accession>
<sequence length="65" mass="7391">MPHAGNRSEERNMLCCNVLPHVLCERRCHTRPLNGCMNMPELRVQCSGGKPFQERISLLVVLSNN</sequence>
<dbReference type="RefSeq" id="XP_007678490.1">
    <property type="nucleotide sequence ID" value="XM_007680300.1"/>
</dbReference>
<organism evidence="1 2">
    <name type="scientific">Baudoinia panamericana (strain UAMH 10762)</name>
    <name type="common">Angels' share fungus</name>
    <name type="synonym">Baudoinia compniacensis (strain UAMH 10762)</name>
    <dbReference type="NCBI Taxonomy" id="717646"/>
    <lineage>
        <taxon>Eukaryota</taxon>
        <taxon>Fungi</taxon>
        <taxon>Dikarya</taxon>
        <taxon>Ascomycota</taxon>
        <taxon>Pezizomycotina</taxon>
        <taxon>Dothideomycetes</taxon>
        <taxon>Dothideomycetidae</taxon>
        <taxon>Mycosphaerellales</taxon>
        <taxon>Teratosphaeriaceae</taxon>
        <taxon>Baudoinia</taxon>
    </lineage>
</organism>
<proteinExistence type="predicted"/>
<evidence type="ECO:0000313" key="1">
    <source>
        <dbReference type="EMBL" id="EMC94788.1"/>
    </source>
</evidence>
<name>M2MTD0_BAUPA</name>
<dbReference type="HOGENOM" id="CLU_2849332_0_0_1"/>
<dbReference type="KEGG" id="bcom:BAUCODRAFT_561561"/>
<dbReference type="Proteomes" id="UP000011761">
    <property type="component" value="Unassembled WGS sequence"/>
</dbReference>
<dbReference type="AlphaFoldDB" id="M2MTD0"/>
<dbReference type="GeneID" id="19115508"/>
<evidence type="ECO:0000313" key="2">
    <source>
        <dbReference type="Proteomes" id="UP000011761"/>
    </source>
</evidence>
<reference evidence="1 2" key="1">
    <citation type="journal article" date="2012" name="PLoS Pathog.">
        <title>Diverse lifestyles and strategies of plant pathogenesis encoded in the genomes of eighteen Dothideomycetes fungi.</title>
        <authorList>
            <person name="Ohm R.A."/>
            <person name="Feau N."/>
            <person name="Henrissat B."/>
            <person name="Schoch C.L."/>
            <person name="Horwitz B.A."/>
            <person name="Barry K.W."/>
            <person name="Condon B.J."/>
            <person name="Copeland A.C."/>
            <person name="Dhillon B."/>
            <person name="Glaser F."/>
            <person name="Hesse C.N."/>
            <person name="Kosti I."/>
            <person name="LaButti K."/>
            <person name="Lindquist E.A."/>
            <person name="Lucas S."/>
            <person name="Salamov A.A."/>
            <person name="Bradshaw R.E."/>
            <person name="Ciuffetti L."/>
            <person name="Hamelin R.C."/>
            <person name="Kema G.H.J."/>
            <person name="Lawrence C."/>
            <person name="Scott J.A."/>
            <person name="Spatafora J.W."/>
            <person name="Turgeon B.G."/>
            <person name="de Wit P.J.G.M."/>
            <person name="Zhong S."/>
            <person name="Goodwin S.B."/>
            <person name="Grigoriev I.V."/>
        </authorList>
    </citation>
    <scope>NUCLEOTIDE SEQUENCE [LARGE SCALE GENOMIC DNA]</scope>
    <source>
        <strain evidence="1 2">UAMH 10762</strain>
    </source>
</reference>
<dbReference type="EMBL" id="KB445558">
    <property type="protein sequence ID" value="EMC94788.1"/>
    <property type="molecule type" value="Genomic_DNA"/>
</dbReference>
<keyword evidence="2" id="KW-1185">Reference proteome</keyword>